<evidence type="ECO:0000256" key="1">
    <source>
        <dbReference type="ARBA" id="ARBA00012156"/>
    </source>
</evidence>
<feature type="compositionally biased region" description="Acidic residues" evidence="8">
    <location>
        <begin position="21"/>
        <end position="31"/>
    </location>
</feature>
<evidence type="ECO:0000313" key="10">
    <source>
        <dbReference type="EMBL" id="KAK4132235.1"/>
    </source>
</evidence>
<feature type="region of interest" description="Disordered" evidence="8">
    <location>
        <begin position="798"/>
        <end position="844"/>
    </location>
</feature>
<comment type="subunit">
    <text evidence="7">Homodimer.</text>
</comment>
<evidence type="ECO:0000256" key="5">
    <source>
        <dbReference type="ARBA" id="ARBA00023315"/>
    </source>
</evidence>
<feature type="region of interest" description="Disordered" evidence="8">
    <location>
        <begin position="204"/>
        <end position="458"/>
    </location>
</feature>
<dbReference type="GO" id="GO:0072670">
    <property type="term" value="P:mitochondrial tRNA threonylcarbamoyladenosine modification"/>
    <property type="evidence" value="ECO:0007669"/>
    <property type="project" value="TreeGrafter"/>
</dbReference>
<feature type="compositionally biased region" description="Basic and acidic residues" evidence="8">
    <location>
        <begin position="361"/>
        <end position="378"/>
    </location>
</feature>
<dbReference type="EC" id="2.3.1.234" evidence="1"/>
<keyword evidence="2 7" id="KW-0808">Transferase</keyword>
<evidence type="ECO:0000256" key="4">
    <source>
        <dbReference type="ARBA" id="ARBA00022723"/>
    </source>
</evidence>
<dbReference type="Proteomes" id="UP001304895">
    <property type="component" value="Unassembled WGS sequence"/>
</dbReference>
<feature type="compositionally biased region" description="Polar residues" evidence="8">
    <location>
        <begin position="210"/>
        <end position="219"/>
    </location>
</feature>
<dbReference type="PROSITE" id="PS01016">
    <property type="entry name" value="GLYCOPROTEASE"/>
    <property type="match status" value="1"/>
</dbReference>
<feature type="region of interest" description="Disordered" evidence="8">
    <location>
        <begin position="1"/>
        <end position="82"/>
    </location>
</feature>
<feature type="domain" description="Gcp-like" evidence="9">
    <location>
        <begin position="1224"/>
        <end position="1404"/>
    </location>
</feature>
<evidence type="ECO:0000256" key="8">
    <source>
        <dbReference type="SAM" id="MobiDB-lite"/>
    </source>
</evidence>
<comment type="subcellular location">
    <subcellularLocation>
        <location evidence="7">Mitochondrion</location>
    </subcellularLocation>
</comment>
<name>A0AAN6UGD6_9PEZI</name>
<dbReference type="PANTHER" id="PTHR11735:SF6">
    <property type="entry name" value="TRNA N6-ADENOSINE THREONYLCARBAMOYLTRANSFERASE, MITOCHONDRIAL"/>
    <property type="match status" value="1"/>
</dbReference>
<evidence type="ECO:0000313" key="11">
    <source>
        <dbReference type="Proteomes" id="UP001304895"/>
    </source>
</evidence>
<sequence>MSPPGTSPHGPGGRSLAPATEDWEDWEDDEVLTPITASDGPLLGEPAEPQPPQRPSSLGPRSSVQRIRRLKSRHRQKAQNAQAGIKLVTDMTKFRQHQHAVHQLNSIPENRQSRTGKFVDAAALKALEGATPDDSVGAFGWMKRKPTKGKRVERLIAESSPQADLSPSAGPIMIGFAMPSDTDVVISPQTAVVETPMEFPLYFRPPKIDSPNQPTSAWSPDTEDGASPRGPDNAGLTGLTERAYGPPVPSVQRQHRGGSLSPLTASDSEDDVPPPKAARNHRDTATTPIYVSDDEDDMATPVTLFEEDGTTPVSAHPRSPRVRGRLRLGTAARSRSQGWWDQVTSPFGPPTPATPRTPGPSEEKPQESQWWKDADKKQALSPGLLKPKAESSSTPRSMPKSQHRPPPVIVIEDHSTPPSPASSQTSARAAKPPIDAEPGTVQTPGELPPPYSPPSQKHNVRYRAVFPPGHPLNNMYPPSPGPVPPGLAHTMTSQGAISLADVPLTPPPAHVRQTPLPDRQLGSFVPGDHFLNVPGNGPRQQAERRRRRHEKEDAVAYKASRRGGLSCCGMGRPGREGRKRRRMCLGVCIAILLLTVLAVVLGITLPRTSPEVVVPSRWLNLTDFPPMPTGISTVIGPESDTKTGCVQPPTLWTCALPKEQASSVAPFNADQPSFVFHIQFDNSTQRLWDVTGQETPSRAVATSVLSAGQKQTTPTPSPGATSGHGGASGAAARLRHFVHARDADPSSSLSIKPDPPRPSFQEMFFLGNTTDGVVSPDKAGEPTPFYISILRSINSTVGPDLLSRRDSRPASQQPNSSTSTSTSTTAGPALANPTDIAPPPVLESDGTGAAATLLGFPTQQPLRLYDRGLPTERYSFYSYYNKTTYIKSLAPLGGAAGDAAAAKPVPADLDGGALRSEANFVVTWLMVRYKVEIWTRRADATRLVGAAGRSATQPGPLPYPVTVTLDTHGGRQGAKFAFVRGVDERQRIRLDDAKFVLNAMNTTGDLANPAGRFDPGLGGMDGGTGGCRCECAGGAAMCRRYISNTSSTRRSLLTLAIETSCDDTCVAVLEQSGPAARLLFNKKTTSDNKAYGGVHPNTAVASHISQIGLLIREALQSLPETGPGPGPGHASLPVRHPQTRETTLRRLPDFVSATRGPGMLPCLSVGLSAAKGLAAAWQVPLLGVHHMQAHALTPRLVHALQQPWPSPPSPPPASPPPPGTVSPAFPFLTLLVSGGHTQLVLSRSLAAHAVLADKHNVAIGDMLDNWSLTPPLSTHGRAMAYDFSGLGGRVQSIMQAHSDGSAGAGGEAAAMGLGERRTLARAAMRLAFEHLASRVVFALEGMQKGEGPKGVGEIRTLVVAGGVASNQFLRRVLRDMLDARGFPGVEIVAPPVALCTDNAAMIGWAGLEMYEAGWESELDILPVRKWSFDPNQGGGVIELGGWRYRTPAGVDL</sequence>
<protein>
    <recommendedName>
        <fullName evidence="1">N(6)-L-threonylcarbamoyladenine synthase</fullName>
        <ecNumber evidence="1">2.3.1.234</ecNumber>
    </recommendedName>
</protein>
<keyword evidence="7" id="KW-0496">Mitochondrion</keyword>
<dbReference type="InterPro" id="IPR022450">
    <property type="entry name" value="TsaD"/>
</dbReference>
<comment type="caution">
    <text evidence="10">The sequence shown here is derived from an EMBL/GenBank/DDBJ whole genome shotgun (WGS) entry which is preliminary data.</text>
</comment>
<dbReference type="Pfam" id="PF00814">
    <property type="entry name" value="TsaD"/>
    <property type="match status" value="2"/>
</dbReference>
<feature type="region of interest" description="Disordered" evidence="8">
    <location>
        <begin position="524"/>
        <end position="553"/>
    </location>
</feature>
<dbReference type="Gene3D" id="3.30.420.40">
    <property type="match status" value="4"/>
</dbReference>
<accession>A0AAN6UGD6</accession>
<feature type="compositionally biased region" description="Low complexity" evidence="8">
    <location>
        <begin position="421"/>
        <end position="430"/>
    </location>
</feature>
<organism evidence="10 11">
    <name type="scientific">Trichocladium antarcticum</name>
    <dbReference type="NCBI Taxonomy" id="1450529"/>
    <lineage>
        <taxon>Eukaryota</taxon>
        <taxon>Fungi</taxon>
        <taxon>Dikarya</taxon>
        <taxon>Ascomycota</taxon>
        <taxon>Pezizomycotina</taxon>
        <taxon>Sordariomycetes</taxon>
        <taxon>Sordariomycetidae</taxon>
        <taxon>Sordariales</taxon>
        <taxon>Chaetomiaceae</taxon>
        <taxon>Trichocladium</taxon>
    </lineage>
</organism>
<evidence type="ECO:0000256" key="7">
    <source>
        <dbReference type="HAMAP-Rule" id="MF_03179"/>
    </source>
</evidence>
<keyword evidence="3 7" id="KW-0819">tRNA processing</keyword>
<feature type="region of interest" description="Disordered" evidence="8">
    <location>
        <begin position="699"/>
        <end position="762"/>
    </location>
</feature>
<feature type="compositionally biased region" description="Polar residues" evidence="8">
    <location>
        <begin position="55"/>
        <end position="65"/>
    </location>
</feature>
<feature type="region of interest" description="Disordered" evidence="8">
    <location>
        <begin position="1200"/>
        <end position="1220"/>
    </location>
</feature>
<dbReference type="InterPro" id="IPR043129">
    <property type="entry name" value="ATPase_NBD"/>
</dbReference>
<feature type="compositionally biased region" description="Polar residues" evidence="8">
    <location>
        <begin position="390"/>
        <end position="400"/>
    </location>
</feature>
<dbReference type="PANTHER" id="PTHR11735">
    <property type="entry name" value="TRNA N6-ADENOSINE THREONYLCARBAMOYLTRANSFERASE"/>
    <property type="match status" value="1"/>
</dbReference>
<dbReference type="SUPFAM" id="SSF53067">
    <property type="entry name" value="Actin-like ATPase domain"/>
    <property type="match status" value="2"/>
</dbReference>
<dbReference type="GO" id="GO:0046872">
    <property type="term" value="F:metal ion binding"/>
    <property type="evidence" value="ECO:0007669"/>
    <property type="project" value="UniProtKB-KW"/>
</dbReference>
<evidence type="ECO:0000259" key="9">
    <source>
        <dbReference type="Pfam" id="PF00814"/>
    </source>
</evidence>
<keyword evidence="11" id="KW-1185">Reference proteome</keyword>
<evidence type="ECO:0000256" key="6">
    <source>
        <dbReference type="ARBA" id="ARBA00048117"/>
    </source>
</evidence>
<dbReference type="InterPro" id="IPR017860">
    <property type="entry name" value="Peptidase_M22_CS"/>
</dbReference>
<feature type="compositionally biased region" description="Low complexity" evidence="8">
    <location>
        <begin position="712"/>
        <end position="721"/>
    </location>
</feature>
<feature type="compositionally biased region" description="Basic residues" evidence="8">
    <location>
        <begin position="66"/>
        <end position="77"/>
    </location>
</feature>
<comment type="cofactor">
    <cofactor evidence="7">
        <name>a divalent metal cation</name>
        <dbReference type="ChEBI" id="CHEBI:60240"/>
    </cofactor>
    <text evidence="7">Binds 1 divalent metal cation per subunit.</text>
</comment>
<feature type="region of interest" description="Disordered" evidence="8">
    <location>
        <begin position="1117"/>
        <end position="1142"/>
    </location>
</feature>
<dbReference type="EMBL" id="MU853418">
    <property type="protein sequence ID" value="KAK4132235.1"/>
    <property type="molecule type" value="Genomic_DNA"/>
</dbReference>
<keyword evidence="5 7" id="KW-0012">Acyltransferase</keyword>
<feature type="compositionally biased region" description="Low complexity" evidence="8">
    <location>
        <begin position="816"/>
        <end position="825"/>
    </location>
</feature>
<dbReference type="InterPro" id="IPR000905">
    <property type="entry name" value="Gcp-like_dom"/>
</dbReference>
<dbReference type="InterPro" id="IPR017861">
    <property type="entry name" value="KAE1/TsaD"/>
</dbReference>
<evidence type="ECO:0000256" key="2">
    <source>
        <dbReference type="ARBA" id="ARBA00022679"/>
    </source>
</evidence>
<dbReference type="GO" id="GO:0061711">
    <property type="term" value="F:tRNA N(6)-L-threonylcarbamoyladenine synthase activity"/>
    <property type="evidence" value="ECO:0007669"/>
    <property type="project" value="UniProtKB-EC"/>
</dbReference>
<feature type="domain" description="Gcp-like" evidence="9">
    <location>
        <begin position="1149"/>
        <end position="1203"/>
    </location>
</feature>
<comment type="catalytic activity">
    <reaction evidence="6 7">
        <text>L-threonylcarbamoyladenylate + adenosine(37) in tRNA = N(6)-L-threonylcarbamoyladenosine(37) in tRNA + AMP + H(+)</text>
        <dbReference type="Rhea" id="RHEA:37059"/>
        <dbReference type="Rhea" id="RHEA-COMP:10162"/>
        <dbReference type="Rhea" id="RHEA-COMP:10163"/>
        <dbReference type="ChEBI" id="CHEBI:15378"/>
        <dbReference type="ChEBI" id="CHEBI:73682"/>
        <dbReference type="ChEBI" id="CHEBI:74411"/>
        <dbReference type="ChEBI" id="CHEBI:74418"/>
        <dbReference type="ChEBI" id="CHEBI:456215"/>
        <dbReference type="EC" id="2.3.1.234"/>
    </reaction>
</comment>
<evidence type="ECO:0000256" key="3">
    <source>
        <dbReference type="ARBA" id="ARBA00022694"/>
    </source>
</evidence>
<feature type="compositionally biased region" description="Polar residues" evidence="8">
    <location>
        <begin position="333"/>
        <end position="343"/>
    </location>
</feature>
<proteinExistence type="inferred from homology"/>
<comment type="function">
    <text evidence="7">Required for the formation of a threonylcarbamoyl group on adenosine at position 37 (t(6)A37) in mitochondrial tRNAs that read codons beginning with adenine. Probably involved in the transfer of the threonylcarbamoyl moiety of threonylcarbamoyl-AMP (TC-AMP) to the N6 group of A37. Involved in mitochondrial genome maintenance.</text>
</comment>
<reference evidence="10" key="2">
    <citation type="submission" date="2023-05" db="EMBL/GenBank/DDBJ databases">
        <authorList>
            <consortium name="Lawrence Berkeley National Laboratory"/>
            <person name="Steindorff A."/>
            <person name="Hensen N."/>
            <person name="Bonometti L."/>
            <person name="Westerberg I."/>
            <person name="Brannstrom I.O."/>
            <person name="Guillou S."/>
            <person name="Cros-Aarteil S."/>
            <person name="Calhoun S."/>
            <person name="Haridas S."/>
            <person name="Kuo A."/>
            <person name="Mondo S."/>
            <person name="Pangilinan J."/>
            <person name="Riley R."/>
            <person name="Labutti K."/>
            <person name="Andreopoulos B."/>
            <person name="Lipzen A."/>
            <person name="Chen C."/>
            <person name="Yanf M."/>
            <person name="Daum C."/>
            <person name="Ng V."/>
            <person name="Clum A."/>
            <person name="Ohm R."/>
            <person name="Martin F."/>
            <person name="Silar P."/>
            <person name="Natvig D."/>
            <person name="Lalanne C."/>
            <person name="Gautier V."/>
            <person name="Ament-Velasquez S.L."/>
            <person name="Kruys A."/>
            <person name="Hutchinson M.I."/>
            <person name="Powell A.J."/>
            <person name="Barry K."/>
            <person name="Miller A.N."/>
            <person name="Grigoriev I.V."/>
            <person name="Debuchy R."/>
            <person name="Gladieux P."/>
            <person name="Thoren M.H."/>
            <person name="Johannesson H."/>
        </authorList>
    </citation>
    <scope>NUCLEOTIDE SEQUENCE</scope>
    <source>
        <strain evidence="10">CBS 123565</strain>
    </source>
</reference>
<feature type="compositionally biased region" description="Pro residues" evidence="8">
    <location>
        <begin position="347"/>
        <end position="358"/>
    </location>
</feature>
<dbReference type="HAMAP" id="MF_01445">
    <property type="entry name" value="TsaD"/>
    <property type="match status" value="1"/>
</dbReference>
<gene>
    <name evidence="10" type="ORF">BT67DRAFT_385812</name>
</gene>
<comment type="similarity">
    <text evidence="7">Belongs to the KAE1 / TsaD family.</text>
</comment>
<dbReference type="PRINTS" id="PR00789">
    <property type="entry name" value="OSIALOPTASE"/>
</dbReference>
<keyword evidence="4 7" id="KW-0479">Metal-binding</keyword>
<reference evidence="10" key="1">
    <citation type="journal article" date="2023" name="Mol. Phylogenet. Evol.">
        <title>Genome-scale phylogeny and comparative genomics of the fungal order Sordariales.</title>
        <authorList>
            <person name="Hensen N."/>
            <person name="Bonometti L."/>
            <person name="Westerberg I."/>
            <person name="Brannstrom I.O."/>
            <person name="Guillou S."/>
            <person name="Cros-Aarteil S."/>
            <person name="Calhoun S."/>
            <person name="Haridas S."/>
            <person name="Kuo A."/>
            <person name="Mondo S."/>
            <person name="Pangilinan J."/>
            <person name="Riley R."/>
            <person name="LaButti K."/>
            <person name="Andreopoulos B."/>
            <person name="Lipzen A."/>
            <person name="Chen C."/>
            <person name="Yan M."/>
            <person name="Daum C."/>
            <person name="Ng V."/>
            <person name="Clum A."/>
            <person name="Steindorff A."/>
            <person name="Ohm R.A."/>
            <person name="Martin F."/>
            <person name="Silar P."/>
            <person name="Natvig D.O."/>
            <person name="Lalanne C."/>
            <person name="Gautier V."/>
            <person name="Ament-Velasquez S.L."/>
            <person name="Kruys A."/>
            <person name="Hutchinson M.I."/>
            <person name="Powell A.J."/>
            <person name="Barry K."/>
            <person name="Miller A.N."/>
            <person name="Grigoriev I.V."/>
            <person name="Debuchy R."/>
            <person name="Gladieux P."/>
            <person name="Hiltunen Thoren M."/>
            <person name="Johannesson H."/>
        </authorList>
    </citation>
    <scope>NUCLEOTIDE SEQUENCE</scope>
    <source>
        <strain evidence="10">CBS 123565</strain>
    </source>
</reference>
<dbReference type="GO" id="GO:0005739">
    <property type="term" value="C:mitochondrion"/>
    <property type="evidence" value="ECO:0007669"/>
    <property type="project" value="UniProtKB-SubCell"/>
</dbReference>
<feature type="compositionally biased region" description="Pro residues" evidence="8">
    <location>
        <begin position="1204"/>
        <end position="1220"/>
    </location>
</feature>